<evidence type="ECO:0000259" key="5">
    <source>
        <dbReference type="PROSITE" id="PS50043"/>
    </source>
</evidence>
<dbReference type="InterPro" id="IPR016032">
    <property type="entry name" value="Sig_transdc_resp-reg_C-effctor"/>
</dbReference>
<dbReference type="SUPFAM" id="SSF52172">
    <property type="entry name" value="CheY-like"/>
    <property type="match status" value="1"/>
</dbReference>
<organism evidence="6 7">
    <name type="scientific">Histidinibacterium lentulum</name>
    <dbReference type="NCBI Taxonomy" id="2480588"/>
    <lineage>
        <taxon>Bacteria</taxon>
        <taxon>Pseudomonadati</taxon>
        <taxon>Pseudomonadota</taxon>
        <taxon>Alphaproteobacteria</taxon>
        <taxon>Rhodobacterales</taxon>
        <taxon>Paracoccaceae</taxon>
        <taxon>Histidinibacterium</taxon>
    </lineage>
</organism>
<dbReference type="SMART" id="SM00421">
    <property type="entry name" value="HTH_LUXR"/>
    <property type="match status" value="1"/>
</dbReference>
<dbReference type="OrthoDB" id="9814495at2"/>
<protein>
    <submittedName>
        <fullName evidence="6">DNA-binding response regulator</fullName>
    </submittedName>
</protein>
<evidence type="ECO:0000256" key="1">
    <source>
        <dbReference type="ARBA" id="ARBA00023015"/>
    </source>
</evidence>
<gene>
    <name evidence="6" type="ORF">EAT49_04780</name>
</gene>
<dbReference type="PRINTS" id="PR00038">
    <property type="entry name" value="HTHLUXR"/>
</dbReference>
<keyword evidence="1" id="KW-0805">Transcription regulation</keyword>
<proteinExistence type="predicted"/>
<keyword evidence="2 6" id="KW-0238">DNA-binding</keyword>
<feature type="region of interest" description="Disordered" evidence="4">
    <location>
        <begin position="1"/>
        <end position="80"/>
    </location>
</feature>
<dbReference type="AlphaFoldDB" id="A0A3N2R833"/>
<evidence type="ECO:0000256" key="4">
    <source>
        <dbReference type="SAM" id="MobiDB-lite"/>
    </source>
</evidence>
<feature type="compositionally biased region" description="Basic and acidic residues" evidence="4">
    <location>
        <begin position="50"/>
        <end position="65"/>
    </location>
</feature>
<dbReference type="GO" id="GO:0006355">
    <property type="term" value="P:regulation of DNA-templated transcription"/>
    <property type="evidence" value="ECO:0007669"/>
    <property type="project" value="InterPro"/>
</dbReference>
<dbReference type="SUPFAM" id="SSF46894">
    <property type="entry name" value="C-terminal effector domain of the bipartite response regulators"/>
    <property type="match status" value="1"/>
</dbReference>
<reference evidence="6 7" key="1">
    <citation type="submission" date="2018-10" db="EMBL/GenBank/DDBJ databases">
        <title>Histidinibacterium lentulum gen. nov., sp. nov., a marine bacterium from the culture broth of Picochlorum sp. 122.</title>
        <authorList>
            <person name="Wang G."/>
        </authorList>
    </citation>
    <scope>NUCLEOTIDE SEQUENCE [LARGE SCALE GENOMIC DNA]</scope>
    <source>
        <strain evidence="6 7">B17</strain>
    </source>
</reference>
<evidence type="ECO:0000256" key="2">
    <source>
        <dbReference type="ARBA" id="ARBA00023125"/>
    </source>
</evidence>
<feature type="compositionally biased region" description="Low complexity" evidence="4">
    <location>
        <begin position="1"/>
        <end position="17"/>
    </location>
</feature>
<name>A0A3N2R833_9RHOB</name>
<evidence type="ECO:0000313" key="6">
    <source>
        <dbReference type="EMBL" id="ROU03614.1"/>
    </source>
</evidence>
<dbReference type="Proteomes" id="UP000268016">
    <property type="component" value="Unassembled WGS sequence"/>
</dbReference>
<dbReference type="GO" id="GO:0003677">
    <property type="term" value="F:DNA binding"/>
    <property type="evidence" value="ECO:0007669"/>
    <property type="project" value="UniProtKB-KW"/>
</dbReference>
<dbReference type="EMBL" id="RDRB01000002">
    <property type="protein sequence ID" value="ROU03614.1"/>
    <property type="molecule type" value="Genomic_DNA"/>
</dbReference>
<sequence length="291" mass="31244">MNSEAARRSASPGGRSRQQVPGDGAPGAKETPRFSGSAGTWLRPTGSPGDLERTRPALFRTERDGPTSQASGPRGSDGLPAMEMSRMSVIIYNLASTLLARTICEILSSAGTRAAEPVAGPLERLWASDPPGGVDVVLLDPCRLSLPVEEFEERTCAAFPQCRTIAYLPPEAQPVAKRCIAAGFAGVVSQSSEFEVLQEALRAAEADGVFVDEVFVDGGRRLQDPCAEHLSPRERSVLESLARGYSSKEIAGQLSMSAKTVETYKARGFDKLGYSRRHEIVEHAIQNGWLT</sequence>
<keyword evidence="7" id="KW-1185">Reference proteome</keyword>
<feature type="domain" description="HTH luxR-type" evidence="5">
    <location>
        <begin position="227"/>
        <end position="288"/>
    </location>
</feature>
<accession>A0A3N2R833</accession>
<comment type="caution">
    <text evidence="6">The sequence shown here is derived from an EMBL/GenBank/DDBJ whole genome shotgun (WGS) entry which is preliminary data.</text>
</comment>
<keyword evidence="3" id="KW-0804">Transcription</keyword>
<dbReference type="CDD" id="cd06170">
    <property type="entry name" value="LuxR_C_like"/>
    <property type="match status" value="1"/>
</dbReference>
<dbReference type="InterPro" id="IPR011006">
    <property type="entry name" value="CheY-like_superfamily"/>
</dbReference>
<evidence type="ECO:0000256" key="3">
    <source>
        <dbReference type="ARBA" id="ARBA00023163"/>
    </source>
</evidence>
<dbReference type="PANTHER" id="PTHR44688:SF16">
    <property type="entry name" value="DNA-BINDING TRANSCRIPTIONAL ACTIVATOR DEVR_DOSR"/>
    <property type="match status" value="1"/>
</dbReference>
<dbReference type="Gene3D" id="3.40.50.2300">
    <property type="match status" value="1"/>
</dbReference>
<dbReference type="PANTHER" id="PTHR44688">
    <property type="entry name" value="DNA-BINDING TRANSCRIPTIONAL ACTIVATOR DEVR_DOSR"/>
    <property type="match status" value="1"/>
</dbReference>
<dbReference type="InterPro" id="IPR000792">
    <property type="entry name" value="Tscrpt_reg_LuxR_C"/>
</dbReference>
<dbReference type="Pfam" id="PF00196">
    <property type="entry name" value="GerE"/>
    <property type="match status" value="1"/>
</dbReference>
<dbReference type="PROSITE" id="PS50043">
    <property type="entry name" value="HTH_LUXR_2"/>
    <property type="match status" value="1"/>
</dbReference>
<evidence type="ECO:0000313" key="7">
    <source>
        <dbReference type="Proteomes" id="UP000268016"/>
    </source>
</evidence>